<dbReference type="InterPro" id="IPR018328">
    <property type="entry name" value="Rad4_beta-hairpin_dom3"/>
</dbReference>
<keyword evidence="3" id="KW-0227">DNA damage</keyword>
<evidence type="ECO:0008006" key="11">
    <source>
        <dbReference type="Google" id="ProtNLM"/>
    </source>
</evidence>
<dbReference type="InterPro" id="IPR018327">
    <property type="entry name" value="BHD_2"/>
</dbReference>
<evidence type="ECO:0000313" key="9">
    <source>
        <dbReference type="EMBL" id="CAK0848256.1"/>
    </source>
</evidence>
<dbReference type="InterPro" id="IPR038765">
    <property type="entry name" value="Papain-like_cys_pep_sf"/>
</dbReference>
<evidence type="ECO:0000256" key="3">
    <source>
        <dbReference type="ARBA" id="ARBA00022763"/>
    </source>
</evidence>
<gene>
    <name evidence="9" type="ORF">PCOR1329_LOCUS41245</name>
</gene>
<reference evidence="9" key="1">
    <citation type="submission" date="2023-10" db="EMBL/GenBank/DDBJ databases">
        <authorList>
            <person name="Chen Y."/>
            <person name="Shah S."/>
            <person name="Dougan E. K."/>
            <person name="Thang M."/>
            <person name="Chan C."/>
        </authorList>
    </citation>
    <scope>NUCLEOTIDE SEQUENCE [LARGE SCALE GENOMIC DNA]</scope>
</reference>
<dbReference type="EMBL" id="CAUYUJ010014961">
    <property type="protein sequence ID" value="CAK0848256.1"/>
    <property type="molecule type" value="Genomic_DNA"/>
</dbReference>
<dbReference type="PANTHER" id="PTHR12135">
    <property type="entry name" value="DNA REPAIR PROTEIN XP-C / RAD4"/>
    <property type="match status" value="1"/>
</dbReference>
<name>A0ABN9TQA4_9DINO</name>
<evidence type="ECO:0000259" key="7">
    <source>
        <dbReference type="SMART" id="SM01031"/>
    </source>
</evidence>
<dbReference type="SMART" id="SM01031">
    <property type="entry name" value="BHD_2"/>
    <property type="match status" value="1"/>
</dbReference>
<dbReference type="InterPro" id="IPR018326">
    <property type="entry name" value="Rad4_beta-hairpin_dom1"/>
</dbReference>
<feature type="non-terminal residue" evidence="9">
    <location>
        <position position="1"/>
    </location>
</feature>
<organism evidence="9 10">
    <name type="scientific">Prorocentrum cordatum</name>
    <dbReference type="NCBI Taxonomy" id="2364126"/>
    <lineage>
        <taxon>Eukaryota</taxon>
        <taxon>Sar</taxon>
        <taxon>Alveolata</taxon>
        <taxon>Dinophyceae</taxon>
        <taxon>Prorocentrales</taxon>
        <taxon>Prorocentraceae</taxon>
        <taxon>Prorocentrum</taxon>
    </lineage>
</organism>
<dbReference type="Gene3D" id="3.90.260.10">
    <property type="entry name" value="Transglutaminase-like"/>
    <property type="match status" value="1"/>
</dbReference>
<keyword evidence="10" id="KW-1185">Reference proteome</keyword>
<keyword evidence="4" id="KW-0234">DNA repair</keyword>
<feature type="domain" description="Rad4 beta-hairpin" evidence="7">
    <location>
        <begin position="230"/>
        <end position="274"/>
    </location>
</feature>
<dbReference type="SMART" id="SM01032">
    <property type="entry name" value="BHD_3"/>
    <property type="match status" value="1"/>
</dbReference>
<sequence length="413" mass="44156">EGSWPLAWSHRWRLLAVLRGGRAPSAEDCALLAVARARADAVPARVVMALPLPPVRGCLGLLVGESGTDAPPLVWAEVFDQVAGRWAPVLGPPAAPRGRDWVLAAGEGGGLHDVTRRYAARWTATLAARGSLGRRFEALVAALAEPGAAGELDSQAVRLARADLLDEESLARRAQREPVPTSRAGFKRHCGYVLESQLRQNEVVHPAGARPAGLFRGQERIWRRADVQELRSPAQWRRQGRCVRQGERAVKTLRGGSAFQMPLYGAWQTEPAPEAPSAPAAQDQLGPIPGVNNYGNLELIGPGAAQALPPGVVHVPDDGPVVRSVAARLGVEFAPAVVGFAHERGGAVKPRFGGVVVWQRDAPAVAEAAAAERDRLEAAKEQKTAERLESAWRLLVKNVLVDLYVEGRYASAG</sequence>
<accession>A0ABN9TQA4</accession>
<comment type="similarity">
    <text evidence="2">Belongs to the XPC family.</text>
</comment>
<feature type="domain" description="Rad4 beta-hairpin" evidence="8">
    <location>
        <begin position="288"/>
        <end position="369"/>
    </location>
</feature>
<dbReference type="Gene3D" id="3.30.70.2460">
    <property type="entry name" value="Rad4, beta-hairpin domain BHD3"/>
    <property type="match status" value="1"/>
</dbReference>
<keyword evidence="5" id="KW-0539">Nucleus</keyword>
<dbReference type="Pfam" id="PF10405">
    <property type="entry name" value="BHD_3"/>
    <property type="match status" value="1"/>
</dbReference>
<dbReference type="Proteomes" id="UP001189429">
    <property type="component" value="Unassembled WGS sequence"/>
</dbReference>
<comment type="caution">
    <text evidence="9">The sequence shown here is derived from an EMBL/GenBank/DDBJ whole genome shotgun (WGS) entry which is preliminary data.</text>
</comment>
<dbReference type="InterPro" id="IPR004583">
    <property type="entry name" value="DNA_repair_Rad4"/>
</dbReference>
<evidence type="ECO:0000256" key="5">
    <source>
        <dbReference type="ARBA" id="ARBA00023242"/>
    </source>
</evidence>
<dbReference type="SUPFAM" id="SSF54001">
    <property type="entry name" value="Cysteine proteinases"/>
    <property type="match status" value="1"/>
</dbReference>
<dbReference type="Pfam" id="PF10403">
    <property type="entry name" value="BHD_1"/>
    <property type="match status" value="1"/>
</dbReference>
<protein>
    <recommendedName>
        <fullName evidence="11">DNA-directed DNA polymerase</fullName>
    </recommendedName>
</protein>
<dbReference type="InterPro" id="IPR036985">
    <property type="entry name" value="Transglutaminase-like_sf"/>
</dbReference>
<comment type="subcellular location">
    <subcellularLocation>
        <location evidence="1">Nucleus</location>
    </subcellularLocation>
</comment>
<feature type="domain" description="Rad4 beta-hairpin" evidence="6">
    <location>
        <begin position="175"/>
        <end position="228"/>
    </location>
</feature>
<evidence type="ECO:0000256" key="4">
    <source>
        <dbReference type="ARBA" id="ARBA00023204"/>
    </source>
</evidence>
<dbReference type="Gene3D" id="2.20.20.110">
    <property type="entry name" value="Rad4, beta-hairpin domain BHD1"/>
    <property type="match status" value="1"/>
</dbReference>
<dbReference type="InterPro" id="IPR042488">
    <property type="entry name" value="Rad4_BHD3_sf"/>
</dbReference>
<proteinExistence type="inferred from homology"/>
<dbReference type="SMART" id="SM01030">
    <property type="entry name" value="BHD_1"/>
    <property type="match status" value="1"/>
</dbReference>
<dbReference type="PANTHER" id="PTHR12135:SF0">
    <property type="entry name" value="DNA REPAIR PROTEIN COMPLEMENTING XP-C CELLS"/>
    <property type="match status" value="1"/>
</dbReference>
<evidence type="ECO:0000259" key="8">
    <source>
        <dbReference type="SMART" id="SM01032"/>
    </source>
</evidence>
<evidence type="ECO:0000313" key="10">
    <source>
        <dbReference type="Proteomes" id="UP001189429"/>
    </source>
</evidence>
<evidence type="ECO:0000256" key="2">
    <source>
        <dbReference type="ARBA" id="ARBA00009525"/>
    </source>
</evidence>
<evidence type="ECO:0000259" key="6">
    <source>
        <dbReference type="SMART" id="SM01030"/>
    </source>
</evidence>
<evidence type="ECO:0000256" key="1">
    <source>
        <dbReference type="ARBA" id="ARBA00004123"/>
    </source>
</evidence>